<dbReference type="AlphaFoldDB" id="A0A7X5N456"/>
<keyword evidence="1" id="KW-0812">Transmembrane</keyword>
<feature type="transmembrane region" description="Helical" evidence="1">
    <location>
        <begin position="20"/>
        <end position="41"/>
    </location>
</feature>
<evidence type="ECO:0000313" key="3">
    <source>
        <dbReference type="Proteomes" id="UP000471082"/>
    </source>
</evidence>
<name>A0A7X5N456_XANPE</name>
<proteinExistence type="predicted"/>
<evidence type="ECO:0000256" key="1">
    <source>
        <dbReference type="SAM" id="Phobius"/>
    </source>
</evidence>
<evidence type="ECO:0000313" key="2">
    <source>
        <dbReference type="EMBL" id="NEL81162.1"/>
    </source>
</evidence>
<dbReference type="Proteomes" id="UP000471082">
    <property type="component" value="Unassembled WGS sequence"/>
</dbReference>
<reference evidence="2 3" key="1">
    <citation type="submission" date="2019-11" db="EMBL/GenBank/DDBJ databases">
        <title>Genome-resolved metagenomics to study the prevalence of co-infection and intraspecific heterogeneity among plant pathogen metapopulations.</title>
        <authorList>
            <person name="Newberry E."/>
            <person name="Bhandari R."/>
            <person name="Kemble J."/>
            <person name="Sikora E."/>
            <person name="Potnis N."/>
        </authorList>
    </citation>
    <scope>NUCLEOTIDE SEQUENCE [LARGE SCALE GENOMIC DNA]</scope>
    <source>
        <strain evidence="2">Xp_Tom_Tuscaloosa_18b</strain>
    </source>
</reference>
<protein>
    <submittedName>
        <fullName evidence="2">Uncharacterized protein</fullName>
    </submittedName>
</protein>
<sequence>PEYDWGRLLDEGLAHLYTNPMAAIGPGLAVVFAALVFTMIAETIGDQPGQGLRALAKATRAATLGRRVTAAAAPAAGTGAPGSLAEVRN</sequence>
<keyword evidence="1" id="KW-0472">Membrane</keyword>
<accession>A0A7X5N456</accession>
<feature type="non-terminal residue" evidence="2">
    <location>
        <position position="89"/>
    </location>
</feature>
<dbReference type="EMBL" id="JAAGYU010002300">
    <property type="protein sequence ID" value="NEL81162.1"/>
    <property type="molecule type" value="Genomic_DNA"/>
</dbReference>
<keyword evidence="1" id="KW-1133">Transmembrane helix</keyword>
<comment type="caution">
    <text evidence="2">The sequence shown here is derived from an EMBL/GenBank/DDBJ whole genome shotgun (WGS) entry which is preliminary data.</text>
</comment>
<organism evidence="2 3">
    <name type="scientific">Xanthomonas perforans</name>
    <dbReference type="NCBI Taxonomy" id="442694"/>
    <lineage>
        <taxon>Bacteria</taxon>
        <taxon>Pseudomonadati</taxon>
        <taxon>Pseudomonadota</taxon>
        <taxon>Gammaproteobacteria</taxon>
        <taxon>Lysobacterales</taxon>
        <taxon>Lysobacteraceae</taxon>
        <taxon>Xanthomonas</taxon>
    </lineage>
</organism>
<feature type="non-terminal residue" evidence="2">
    <location>
        <position position="1"/>
    </location>
</feature>
<gene>
    <name evidence="2" type="ORF">G3W61_33435</name>
</gene>